<keyword evidence="1" id="KW-1133">Transmembrane helix</keyword>
<dbReference type="EMBL" id="QDGZ01000003">
    <property type="protein sequence ID" value="PVG83485.1"/>
    <property type="molecule type" value="Genomic_DNA"/>
</dbReference>
<protein>
    <submittedName>
        <fullName evidence="2">Uncharacterized protein</fullName>
    </submittedName>
</protein>
<dbReference type="Proteomes" id="UP000246018">
    <property type="component" value="Unassembled WGS sequence"/>
</dbReference>
<keyword evidence="3" id="KW-1185">Reference proteome</keyword>
<proteinExistence type="predicted"/>
<keyword evidence="1" id="KW-0472">Membrane</keyword>
<gene>
    <name evidence="2" type="ORF">DDE18_09430</name>
</gene>
<name>A0A2T8FCQ8_9ACTN</name>
<reference evidence="2 3" key="1">
    <citation type="submission" date="2018-04" db="EMBL/GenBank/DDBJ databases">
        <title>Genome of Nocardioides gansuensis WSJ-1.</title>
        <authorList>
            <person name="Wu S."/>
            <person name="Wang G."/>
        </authorList>
    </citation>
    <scope>NUCLEOTIDE SEQUENCE [LARGE SCALE GENOMIC DNA]</scope>
    <source>
        <strain evidence="2 3">WSJ-1</strain>
    </source>
</reference>
<feature type="transmembrane region" description="Helical" evidence="1">
    <location>
        <begin position="58"/>
        <end position="77"/>
    </location>
</feature>
<organism evidence="2 3">
    <name type="scientific">Nocardioides gansuensis</name>
    <dbReference type="NCBI Taxonomy" id="2138300"/>
    <lineage>
        <taxon>Bacteria</taxon>
        <taxon>Bacillati</taxon>
        <taxon>Actinomycetota</taxon>
        <taxon>Actinomycetes</taxon>
        <taxon>Propionibacteriales</taxon>
        <taxon>Nocardioidaceae</taxon>
        <taxon>Nocardioides</taxon>
    </lineage>
</organism>
<feature type="transmembrane region" description="Helical" evidence="1">
    <location>
        <begin position="31"/>
        <end position="52"/>
    </location>
</feature>
<dbReference type="AlphaFoldDB" id="A0A2T8FCQ8"/>
<evidence type="ECO:0000313" key="2">
    <source>
        <dbReference type="EMBL" id="PVG83485.1"/>
    </source>
</evidence>
<accession>A0A2T8FCQ8</accession>
<comment type="caution">
    <text evidence="2">The sequence shown here is derived from an EMBL/GenBank/DDBJ whole genome shotgun (WGS) entry which is preliminary data.</text>
</comment>
<evidence type="ECO:0000256" key="1">
    <source>
        <dbReference type="SAM" id="Phobius"/>
    </source>
</evidence>
<sequence length="158" mass="17270">MSRREQGSHGHTHFMELDRGMWHRAATRVQWVARIAQLLWLGSMLVPPLVALLAFPELLLEALLAAVVSLVFMRRVVFRLGARGAVSSLQALIRTGGVDLTRLQVAQLLQEGMAQGDGCVWVTIREGTHVRLIAEGREPGTPARSSSPWVWAVGGGGM</sequence>
<keyword evidence="1" id="KW-0812">Transmembrane</keyword>
<evidence type="ECO:0000313" key="3">
    <source>
        <dbReference type="Proteomes" id="UP000246018"/>
    </source>
</evidence>